<protein>
    <submittedName>
        <fullName evidence="1">DNA-binding PadR family transcriptional regulator</fullName>
    </submittedName>
</protein>
<evidence type="ECO:0000313" key="1">
    <source>
        <dbReference type="EMBL" id="MET3752562.1"/>
    </source>
</evidence>
<dbReference type="Gene3D" id="1.10.10.10">
    <property type="entry name" value="Winged helix-like DNA-binding domain superfamily/Winged helix DNA-binding domain"/>
    <property type="match status" value="1"/>
</dbReference>
<name>A0ABV2MB55_9FIRM</name>
<dbReference type="InterPro" id="IPR036388">
    <property type="entry name" value="WH-like_DNA-bd_sf"/>
</dbReference>
<dbReference type="Proteomes" id="UP001549106">
    <property type="component" value="Unassembled WGS sequence"/>
</dbReference>
<sequence>MNDKLLNCFTNPIKCKILLEINSQKATTAKHLSEIYTDIPQATLYRYLNKMLKDDILKIVEENPIRGTVEKVYALNFDFLKELKNPQGVSSGKMYMQLFMQYMLGLLSEFKEYTSKEGIDIENDGSGFSLYPVYLSKEELNEFALNFAALLEPYRKNRADASRDLHSIAFIVTPPKTNK</sequence>
<comment type="caution">
    <text evidence="1">The sequence shown here is derived from an EMBL/GenBank/DDBJ whole genome shotgun (WGS) entry which is preliminary data.</text>
</comment>
<proteinExistence type="predicted"/>
<dbReference type="GO" id="GO:0003677">
    <property type="term" value="F:DNA binding"/>
    <property type="evidence" value="ECO:0007669"/>
    <property type="project" value="UniProtKB-KW"/>
</dbReference>
<accession>A0ABV2MB55</accession>
<dbReference type="RefSeq" id="WP_257465802.1">
    <property type="nucleotide sequence ID" value="NZ_JANJZT010000064.1"/>
</dbReference>
<dbReference type="InterPro" id="IPR036390">
    <property type="entry name" value="WH_DNA-bd_sf"/>
</dbReference>
<keyword evidence="1" id="KW-0238">DNA-binding</keyword>
<dbReference type="EMBL" id="JBEPMJ010000064">
    <property type="protein sequence ID" value="MET3752562.1"/>
    <property type="molecule type" value="Genomic_DNA"/>
</dbReference>
<keyword evidence="2" id="KW-1185">Reference proteome</keyword>
<evidence type="ECO:0000313" key="2">
    <source>
        <dbReference type="Proteomes" id="UP001549106"/>
    </source>
</evidence>
<gene>
    <name evidence="1" type="ORF">ABID24_003836</name>
</gene>
<dbReference type="SUPFAM" id="SSF46785">
    <property type="entry name" value="Winged helix' DNA-binding domain"/>
    <property type="match status" value="1"/>
</dbReference>
<dbReference type="Gene3D" id="6.10.140.2180">
    <property type="match status" value="1"/>
</dbReference>
<reference evidence="1 2" key="1">
    <citation type="submission" date="2024-06" db="EMBL/GenBank/DDBJ databases">
        <title>Genomic Encyclopedia of Type Strains, Phase IV (KMG-IV): sequencing the most valuable type-strain genomes for metagenomic binning, comparative biology and taxonomic classification.</title>
        <authorList>
            <person name="Goeker M."/>
        </authorList>
    </citation>
    <scope>NUCLEOTIDE SEQUENCE [LARGE SCALE GENOMIC DNA]</scope>
    <source>
        <strain evidence="1 2">DSM 29492</strain>
    </source>
</reference>
<organism evidence="1 2">
    <name type="scientific">Blautia caecimuris</name>
    <dbReference type="NCBI Taxonomy" id="1796615"/>
    <lineage>
        <taxon>Bacteria</taxon>
        <taxon>Bacillati</taxon>
        <taxon>Bacillota</taxon>
        <taxon>Clostridia</taxon>
        <taxon>Lachnospirales</taxon>
        <taxon>Lachnospiraceae</taxon>
        <taxon>Blautia</taxon>
    </lineage>
</organism>